<evidence type="ECO:0000256" key="1">
    <source>
        <dbReference type="ARBA" id="ARBA00007447"/>
    </source>
</evidence>
<dbReference type="InterPro" id="IPR001461">
    <property type="entry name" value="Aspartic_peptidase_A1"/>
</dbReference>
<keyword evidence="6 10" id="KW-0378">Hydrolase</keyword>
<dbReference type="FunFam" id="2.40.70.10:FF:000015">
    <property type="entry name" value="Aspartyl protease family protein"/>
    <property type="match status" value="1"/>
</dbReference>
<dbReference type="PRINTS" id="PR00792">
    <property type="entry name" value="PEPSIN"/>
</dbReference>
<evidence type="ECO:0000256" key="9">
    <source>
        <dbReference type="PIRSR" id="PIRSR601461-1"/>
    </source>
</evidence>
<keyword evidence="3" id="KW-0732">Signal</keyword>
<dbReference type="CDD" id="cd05475">
    <property type="entry name" value="nucellin_like"/>
    <property type="match status" value="1"/>
</dbReference>
<evidence type="ECO:0000256" key="10">
    <source>
        <dbReference type="RuleBase" id="RU000454"/>
    </source>
</evidence>
<dbReference type="Proteomes" id="UP001497516">
    <property type="component" value="Chromosome 9"/>
</dbReference>
<reference evidence="12 13" key="1">
    <citation type="submission" date="2024-04" db="EMBL/GenBank/DDBJ databases">
        <authorList>
            <person name="Fracassetti M."/>
        </authorList>
    </citation>
    <scope>NUCLEOTIDE SEQUENCE [LARGE SCALE GENOMIC DNA]</scope>
</reference>
<dbReference type="InterPro" id="IPR032799">
    <property type="entry name" value="TAXi_C"/>
</dbReference>
<dbReference type="Pfam" id="PF14543">
    <property type="entry name" value="TAXi_N"/>
    <property type="match status" value="1"/>
</dbReference>
<dbReference type="InterPro" id="IPR033823">
    <property type="entry name" value="Nucellin"/>
</dbReference>
<evidence type="ECO:0000256" key="7">
    <source>
        <dbReference type="ARBA" id="ARBA00068871"/>
    </source>
</evidence>
<dbReference type="Gene3D" id="2.40.70.10">
    <property type="entry name" value="Acid Proteases"/>
    <property type="match status" value="2"/>
</dbReference>
<dbReference type="InterPro" id="IPR033121">
    <property type="entry name" value="PEPTIDASE_A1"/>
</dbReference>
<evidence type="ECO:0000313" key="12">
    <source>
        <dbReference type="EMBL" id="CAL1412491.1"/>
    </source>
</evidence>
<dbReference type="FunFam" id="2.40.70.10:FF:000027">
    <property type="entry name" value="Aspartic proteinase Asp1 isoform A"/>
    <property type="match status" value="1"/>
</dbReference>
<evidence type="ECO:0000313" key="13">
    <source>
        <dbReference type="Proteomes" id="UP001497516"/>
    </source>
</evidence>
<dbReference type="PROSITE" id="PS00141">
    <property type="entry name" value="ASP_PROTEASE"/>
    <property type="match status" value="1"/>
</dbReference>
<keyword evidence="4" id="KW-0677">Repeat</keyword>
<dbReference type="GO" id="GO:0006508">
    <property type="term" value="P:proteolysis"/>
    <property type="evidence" value="ECO:0007669"/>
    <property type="project" value="UniProtKB-KW"/>
</dbReference>
<protein>
    <recommendedName>
        <fullName evidence="7">Aspartic proteinase Asp1</fullName>
    </recommendedName>
    <alternativeName>
        <fullName evidence="8">Nucellin-like protein</fullName>
    </alternativeName>
</protein>
<dbReference type="EMBL" id="OZ034822">
    <property type="protein sequence ID" value="CAL1412491.1"/>
    <property type="molecule type" value="Genomic_DNA"/>
</dbReference>
<name>A0AAV2GNV5_9ROSI</name>
<dbReference type="InterPro" id="IPR032861">
    <property type="entry name" value="TAXi_N"/>
</dbReference>
<dbReference type="InterPro" id="IPR021109">
    <property type="entry name" value="Peptidase_aspartic_dom_sf"/>
</dbReference>
<evidence type="ECO:0000256" key="5">
    <source>
        <dbReference type="ARBA" id="ARBA00022750"/>
    </source>
</evidence>
<feature type="active site" evidence="9">
    <location>
        <position position="288"/>
    </location>
</feature>
<evidence type="ECO:0000256" key="3">
    <source>
        <dbReference type="ARBA" id="ARBA00022729"/>
    </source>
</evidence>
<evidence type="ECO:0000256" key="6">
    <source>
        <dbReference type="ARBA" id="ARBA00022801"/>
    </source>
</evidence>
<dbReference type="InterPro" id="IPR001969">
    <property type="entry name" value="Aspartic_peptidase_AS"/>
</dbReference>
<comment type="similarity">
    <text evidence="1 10">Belongs to the peptidase A1 family.</text>
</comment>
<dbReference type="SUPFAM" id="SSF50630">
    <property type="entry name" value="Acid proteases"/>
    <property type="match status" value="1"/>
</dbReference>
<keyword evidence="13" id="KW-1185">Reference proteome</keyword>
<dbReference type="PANTHER" id="PTHR13683">
    <property type="entry name" value="ASPARTYL PROTEASES"/>
    <property type="match status" value="1"/>
</dbReference>
<dbReference type="Pfam" id="PF14541">
    <property type="entry name" value="TAXi_C"/>
    <property type="match status" value="1"/>
</dbReference>
<keyword evidence="5 10" id="KW-0064">Aspartyl protease</keyword>
<dbReference type="AlphaFoldDB" id="A0AAV2GNV5"/>
<organism evidence="12 13">
    <name type="scientific">Linum trigynum</name>
    <dbReference type="NCBI Taxonomy" id="586398"/>
    <lineage>
        <taxon>Eukaryota</taxon>
        <taxon>Viridiplantae</taxon>
        <taxon>Streptophyta</taxon>
        <taxon>Embryophyta</taxon>
        <taxon>Tracheophyta</taxon>
        <taxon>Spermatophyta</taxon>
        <taxon>Magnoliopsida</taxon>
        <taxon>eudicotyledons</taxon>
        <taxon>Gunneridae</taxon>
        <taxon>Pentapetalae</taxon>
        <taxon>rosids</taxon>
        <taxon>fabids</taxon>
        <taxon>Malpighiales</taxon>
        <taxon>Linaceae</taxon>
        <taxon>Linum</taxon>
    </lineage>
</organism>
<keyword evidence="2 10" id="KW-0645">Protease</keyword>
<dbReference type="PANTHER" id="PTHR13683:SF227">
    <property type="entry name" value="EUKARYOTIC ASPARTYL PROTEASE FAMILY PROTEIN"/>
    <property type="match status" value="1"/>
</dbReference>
<feature type="active site" evidence="9">
    <location>
        <position position="89"/>
    </location>
</feature>
<accession>A0AAV2GNV5</accession>
<dbReference type="GO" id="GO:0004190">
    <property type="term" value="F:aspartic-type endopeptidase activity"/>
    <property type="evidence" value="ECO:0007669"/>
    <property type="project" value="UniProtKB-KW"/>
</dbReference>
<feature type="domain" description="Peptidase A1" evidence="11">
    <location>
        <begin position="71"/>
        <end position="416"/>
    </location>
</feature>
<evidence type="ECO:0000256" key="4">
    <source>
        <dbReference type="ARBA" id="ARBA00022737"/>
    </source>
</evidence>
<evidence type="ECO:0000256" key="8">
    <source>
        <dbReference type="ARBA" id="ARBA00077656"/>
    </source>
</evidence>
<dbReference type="PROSITE" id="PS51767">
    <property type="entry name" value="PEPTIDASE_A1"/>
    <property type="match status" value="1"/>
</dbReference>
<evidence type="ECO:0000259" key="11">
    <source>
        <dbReference type="PROSITE" id="PS51767"/>
    </source>
</evidence>
<sequence>MGKSWGARRAPTVGLAITLIIAAALHGCFCATAPGLRLLTGGKKAAAGAGGTLGHSAVFTVNGNVYPLGYYSVSINIGNPPKAFELDIDTGSDLTWVQCDAPCTGCTKPRQSLYKPNNNLIPCGHNLCSSIHSTGKINCPEPSEQCDYEVEYADHGSSLGVLVADSFPLRLINGSFLSTRLGFGCGYDQKNPITGTPPTAGVLGLGSGKASIVTQLKNMGLFQNVIGHCFSGQVGGYLFLGNYLVPSSGVSWTPMLQTVSEKHYSAGPAELLFGGKHTGLNGLQLIFDSGSSYTYFNSVVYKSTLDMIKKDLNGKLKDAPEEKALSVCWKGAKPVKSLQDVKNHFKPLALSFTRSKNVQLLVPPENYLIVTKSGNVCLGILNGGEVGLGNLNVIGDIFMQDKLIIYDNEKRQIGWISSNCNKLHNLVEGEYNKEICQRYAVNLGILEEQQCPSSWTY</sequence>
<proteinExistence type="inferred from homology"/>
<evidence type="ECO:0000256" key="2">
    <source>
        <dbReference type="ARBA" id="ARBA00022670"/>
    </source>
</evidence>
<gene>
    <name evidence="12" type="ORF">LTRI10_LOCUS51781</name>
</gene>